<evidence type="ECO:0000256" key="1">
    <source>
        <dbReference type="SAM" id="MobiDB-lite"/>
    </source>
</evidence>
<feature type="region of interest" description="Disordered" evidence="1">
    <location>
        <begin position="287"/>
        <end position="310"/>
    </location>
</feature>
<evidence type="ECO:0000313" key="4">
    <source>
        <dbReference type="Proteomes" id="UP000256601"/>
    </source>
</evidence>
<gene>
    <name evidence="3" type="ORF">B0I71DRAFT_127625</name>
</gene>
<dbReference type="InterPro" id="IPR019607">
    <property type="entry name" value="Putative_zinc-finger_domain"/>
</dbReference>
<sequence>MDIAQIRQAALNSLYAHKDHLDTLRKNTANSTHPPAGDEIRVVDVKQYTQPTTQGVSAHPVPQGVSLPTPPALPIVTTQPALSPMPPLTRQKPSPYPRQHAPPPPATSKPTFLGLLGGHPVYQSVFDLRRLGLRFDEILQQSGCSEEFLRHIFKQLGYSIESVVQTPMPPIPTPVAAVQQTQIQSQSSRTQPVMTFEQFRKTRSELNTPTPQTPPIGAAAFNPAYVVPVRSIPRFGEKSRRQKRLCIEISDSESDSASEGVVSKKHKDMSLEETRLEIARIRALIAQQNASSRNGTPSHEDSEASETNETAAIVEKSPLVEEAAGKLEYVVQIAAAAPKSGSPASPPLPVTPAISPEVQAYLNSKHIALESLSAVQLDKIVQIVKLKTLLQGEEDAFTTSLKSATQPHSIPQPDIPPPATRQPNQSDTEGIDASDRAPSSHSHQQQSQAAHVQKEREIQDSSYRSPLAAFRSHKFGPLSTLSAQRPVHVDSESSDSLADADSDTISLAEFKPSELPLCPYELQGVCNDSKCEQYAHWRDLRLSKNERILEIMRAFVGNSPEEQKQYRNELNVRLKQLKGADFDTILPALTQFRNQHITDGHFLDWYAFNRVDVQN</sequence>
<name>A0A371CDF1_YARLL</name>
<feature type="compositionally biased region" description="Polar residues" evidence="1">
    <location>
        <begin position="287"/>
        <end position="297"/>
    </location>
</feature>
<feature type="domain" description="Putative zinc-finger" evidence="2">
    <location>
        <begin position="517"/>
        <end position="532"/>
    </location>
</feature>
<proteinExistence type="predicted"/>
<dbReference type="EMBL" id="KZ857326">
    <property type="protein sequence ID" value="RDW28303.1"/>
    <property type="molecule type" value="Genomic_DNA"/>
</dbReference>
<organism evidence="3 4">
    <name type="scientific">Yarrowia lipolytica</name>
    <name type="common">Candida lipolytica</name>
    <dbReference type="NCBI Taxonomy" id="4952"/>
    <lineage>
        <taxon>Eukaryota</taxon>
        <taxon>Fungi</taxon>
        <taxon>Dikarya</taxon>
        <taxon>Ascomycota</taxon>
        <taxon>Saccharomycotina</taxon>
        <taxon>Dipodascomycetes</taxon>
        <taxon>Dipodascales</taxon>
        <taxon>Dipodascales incertae sedis</taxon>
        <taxon>Yarrowia</taxon>
    </lineage>
</organism>
<feature type="compositionally biased region" description="Low complexity" evidence="1">
    <location>
        <begin position="439"/>
        <end position="451"/>
    </location>
</feature>
<reference evidence="3 4" key="1">
    <citation type="submission" date="2018-07" db="EMBL/GenBank/DDBJ databases">
        <title>Draft Genome Assemblies for Five Robust Yarrowia lipolytica Strains Exhibiting High Lipid Production and Pentose Sugar Utilization and Sugar Alcohol Secretion from Undetoxified Lignocellulosic Biomass Hydrolysates.</title>
        <authorList>
            <consortium name="DOE Joint Genome Institute"/>
            <person name="Walker C."/>
            <person name="Ryu S."/>
            <person name="Na H."/>
            <person name="Zane M."/>
            <person name="LaButti K."/>
            <person name="Lipzen A."/>
            <person name="Haridas S."/>
            <person name="Barry K."/>
            <person name="Grigoriev I.V."/>
            <person name="Quarterman J."/>
            <person name="Slininger P."/>
            <person name="Dien B."/>
            <person name="Trinh C.T."/>
        </authorList>
    </citation>
    <scope>NUCLEOTIDE SEQUENCE [LARGE SCALE GENOMIC DNA]</scope>
    <source>
        <strain evidence="3 4">YB392</strain>
    </source>
</reference>
<dbReference type="VEuPathDB" id="FungiDB:YALI0_F21813g"/>
<dbReference type="Proteomes" id="UP000256601">
    <property type="component" value="Unassembled WGS sequence"/>
</dbReference>
<feature type="compositionally biased region" description="Pro residues" evidence="1">
    <location>
        <begin position="94"/>
        <end position="107"/>
    </location>
</feature>
<protein>
    <recommendedName>
        <fullName evidence="2">Putative zinc-finger domain-containing protein</fullName>
    </recommendedName>
</protein>
<accession>A0A371CDF1</accession>
<dbReference type="VEuPathDB" id="FungiDB:YALI1_F28868g"/>
<feature type="region of interest" description="Disordered" evidence="1">
    <location>
        <begin position="78"/>
        <end position="109"/>
    </location>
</feature>
<feature type="region of interest" description="Disordered" evidence="1">
    <location>
        <begin position="400"/>
        <end position="460"/>
    </location>
</feature>
<dbReference type="Pfam" id="PF10650">
    <property type="entry name" value="zf-C3H1"/>
    <property type="match status" value="1"/>
</dbReference>
<dbReference type="AlphaFoldDB" id="A0A371CDF1"/>
<evidence type="ECO:0000259" key="2">
    <source>
        <dbReference type="Pfam" id="PF10650"/>
    </source>
</evidence>
<evidence type="ECO:0000313" key="3">
    <source>
        <dbReference type="EMBL" id="RDW28303.1"/>
    </source>
</evidence>